<proteinExistence type="predicted"/>
<dbReference type="InterPro" id="IPR052324">
    <property type="entry name" value="NFATC2-Int_DNA_Repair"/>
</dbReference>
<dbReference type="SUPFAM" id="SSF54236">
    <property type="entry name" value="Ubiquitin-like"/>
    <property type="match status" value="2"/>
</dbReference>
<evidence type="ECO:0000313" key="5">
    <source>
        <dbReference type="EMBL" id="KAH3888203.1"/>
    </source>
</evidence>
<gene>
    <name evidence="5" type="ORF">DPMN_012234</name>
</gene>
<dbReference type="Pfam" id="PF11976">
    <property type="entry name" value="Rad60-SLD"/>
    <property type="match status" value="1"/>
</dbReference>
<dbReference type="Gene3D" id="3.10.20.90">
    <property type="entry name" value="Phosphatidylinositol 3-kinase Catalytic Subunit, Chain A, domain 1"/>
    <property type="match status" value="2"/>
</dbReference>
<dbReference type="OrthoDB" id="442921at2759"/>
<dbReference type="CDD" id="cd01763">
    <property type="entry name" value="Ubl_SUMO_like"/>
    <property type="match status" value="1"/>
</dbReference>
<reference evidence="5" key="1">
    <citation type="journal article" date="2019" name="bioRxiv">
        <title>The Genome of the Zebra Mussel, Dreissena polymorpha: A Resource for Invasive Species Research.</title>
        <authorList>
            <person name="McCartney M.A."/>
            <person name="Auch B."/>
            <person name="Kono T."/>
            <person name="Mallez S."/>
            <person name="Zhang Y."/>
            <person name="Obille A."/>
            <person name="Becker A."/>
            <person name="Abrahante J.E."/>
            <person name="Garbe J."/>
            <person name="Badalamenti J.P."/>
            <person name="Herman A."/>
            <person name="Mangelson H."/>
            <person name="Liachko I."/>
            <person name="Sullivan S."/>
            <person name="Sone E.D."/>
            <person name="Koren S."/>
            <person name="Silverstein K.A.T."/>
            <person name="Beckman K.B."/>
            <person name="Gohl D.M."/>
        </authorList>
    </citation>
    <scope>NUCLEOTIDE SEQUENCE</scope>
    <source>
        <strain evidence="5">Duluth1</strain>
        <tissue evidence="5">Whole animal</tissue>
    </source>
</reference>
<dbReference type="InterPro" id="IPR029071">
    <property type="entry name" value="Ubiquitin-like_domsf"/>
</dbReference>
<evidence type="ECO:0000256" key="3">
    <source>
        <dbReference type="SAM" id="MobiDB-lite"/>
    </source>
</evidence>
<dbReference type="PANTHER" id="PTHR47187">
    <property type="entry name" value="NFATC2-INTERACTING PROTEIN"/>
    <property type="match status" value="1"/>
</dbReference>
<dbReference type="PROSITE" id="PS50926">
    <property type="entry name" value="TRAM"/>
    <property type="match status" value="1"/>
</dbReference>
<dbReference type="InterPro" id="IPR022617">
    <property type="entry name" value="Rad60/SUMO-like_dom"/>
</dbReference>
<feature type="region of interest" description="Disordered" evidence="3">
    <location>
        <begin position="97"/>
        <end position="121"/>
    </location>
</feature>
<evidence type="ECO:0000259" key="4">
    <source>
        <dbReference type="PROSITE" id="PS50926"/>
    </source>
</evidence>
<dbReference type="Proteomes" id="UP000828390">
    <property type="component" value="Unassembled WGS sequence"/>
</dbReference>
<sequence>MCENPKKMKLSNPDDYNDDDDVGFYSGCASRIMNKMSAKSLAEKMKEFASDDDDTDDQVYVSSSTAKLAEAPCTLLDDSILSQTDSALDSRLLNASLVRSPTPPPSPPKNEVTGKQRSYRTKKKRDLENAVKVLDADLQYAQSQLNWSNNSIVGEDVCVIDDVEDDTTTVRILVHGQIERFQLRPDDPMSLLISQIAQQNDRDGDNIMLVLNDRSLKLSDTPASLNLSVADIITCHILEQSHTHKTVVIDADMIEVVVQTSTLKHKETIRVGSNASVGTIIEEYSKRTGKNVVKVRFDGDTVNLKDTVQSLGLEDGDILDVLVT</sequence>
<keyword evidence="6" id="KW-1185">Reference proteome</keyword>
<dbReference type="GO" id="GO:0005634">
    <property type="term" value="C:nucleus"/>
    <property type="evidence" value="ECO:0007669"/>
    <property type="project" value="UniProtKB-SubCell"/>
</dbReference>
<evidence type="ECO:0000313" key="6">
    <source>
        <dbReference type="Proteomes" id="UP000828390"/>
    </source>
</evidence>
<keyword evidence="2" id="KW-0539">Nucleus</keyword>
<reference evidence="5" key="2">
    <citation type="submission" date="2020-11" db="EMBL/GenBank/DDBJ databases">
        <authorList>
            <person name="McCartney M.A."/>
            <person name="Auch B."/>
            <person name="Kono T."/>
            <person name="Mallez S."/>
            <person name="Becker A."/>
            <person name="Gohl D.M."/>
            <person name="Silverstein K.A.T."/>
            <person name="Koren S."/>
            <person name="Bechman K.B."/>
            <person name="Herman A."/>
            <person name="Abrahante J.E."/>
            <person name="Garbe J."/>
        </authorList>
    </citation>
    <scope>NUCLEOTIDE SEQUENCE</scope>
    <source>
        <strain evidence="5">Duluth1</strain>
        <tissue evidence="5">Whole animal</tissue>
    </source>
</reference>
<comment type="caution">
    <text evidence="5">The sequence shown here is derived from an EMBL/GenBank/DDBJ whole genome shotgun (WGS) entry which is preliminary data.</text>
</comment>
<accession>A0A9D4N5F7</accession>
<dbReference type="PANTHER" id="PTHR47187:SF1">
    <property type="entry name" value="NFATC2-INTERACTING PROTEIN"/>
    <property type="match status" value="1"/>
</dbReference>
<evidence type="ECO:0000256" key="2">
    <source>
        <dbReference type="ARBA" id="ARBA00023242"/>
    </source>
</evidence>
<evidence type="ECO:0000256" key="1">
    <source>
        <dbReference type="ARBA" id="ARBA00004123"/>
    </source>
</evidence>
<dbReference type="InterPro" id="IPR002792">
    <property type="entry name" value="TRAM_dom"/>
</dbReference>
<dbReference type="GO" id="GO:0045944">
    <property type="term" value="P:positive regulation of transcription by RNA polymerase II"/>
    <property type="evidence" value="ECO:0007669"/>
    <property type="project" value="TreeGrafter"/>
</dbReference>
<organism evidence="5 6">
    <name type="scientific">Dreissena polymorpha</name>
    <name type="common">Zebra mussel</name>
    <name type="synonym">Mytilus polymorpha</name>
    <dbReference type="NCBI Taxonomy" id="45954"/>
    <lineage>
        <taxon>Eukaryota</taxon>
        <taxon>Metazoa</taxon>
        <taxon>Spiralia</taxon>
        <taxon>Lophotrochozoa</taxon>
        <taxon>Mollusca</taxon>
        <taxon>Bivalvia</taxon>
        <taxon>Autobranchia</taxon>
        <taxon>Heteroconchia</taxon>
        <taxon>Euheterodonta</taxon>
        <taxon>Imparidentia</taxon>
        <taxon>Neoheterodontei</taxon>
        <taxon>Myida</taxon>
        <taxon>Dreissenoidea</taxon>
        <taxon>Dreissenidae</taxon>
        <taxon>Dreissena</taxon>
    </lineage>
</organism>
<dbReference type="AlphaFoldDB" id="A0A9D4N5F7"/>
<comment type="subcellular location">
    <subcellularLocation>
        <location evidence="1">Nucleus</location>
    </subcellularLocation>
</comment>
<protein>
    <recommendedName>
        <fullName evidence="4">TRAM domain-containing protein</fullName>
    </recommendedName>
</protein>
<dbReference type="EMBL" id="JAIWYP010000001">
    <property type="protein sequence ID" value="KAH3888203.1"/>
    <property type="molecule type" value="Genomic_DNA"/>
</dbReference>
<name>A0A9D4N5F7_DREPO</name>
<feature type="domain" description="TRAM" evidence="4">
    <location>
        <begin position="268"/>
        <end position="324"/>
    </location>
</feature>